<dbReference type="Bgee" id="ENSNBRG00000024283">
    <property type="expression patterns" value="Expressed in muscle tissue and 4 other cell types or tissues"/>
</dbReference>
<dbReference type="PANTHER" id="PTHR24123:SF49">
    <property type="entry name" value="ANKYRIN-2-LIKE ISOFORM X1"/>
    <property type="match status" value="1"/>
</dbReference>
<keyword evidence="3" id="KW-0040">ANK repeat</keyword>
<evidence type="ECO:0000256" key="5">
    <source>
        <dbReference type="SAM" id="MobiDB-lite"/>
    </source>
</evidence>
<accession>A0A3Q4I5Y0</accession>
<protein>
    <recommendedName>
        <fullName evidence="6">Ankyrin UPA domain-containing protein</fullName>
    </recommendedName>
</protein>
<evidence type="ECO:0000256" key="4">
    <source>
        <dbReference type="ARBA" id="ARBA00023136"/>
    </source>
</evidence>
<dbReference type="FunFam" id="2.60.40.2660:FF:000001">
    <property type="entry name" value="Ankyrin-3 isoform 2"/>
    <property type="match status" value="1"/>
</dbReference>
<dbReference type="AlphaFoldDB" id="A0A3Q4I5Y0"/>
<feature type="compositionally biased region" description="Basic and acidic residues" evidence="5">
    <location>
        <begin position="421"/>
        <end position="433"/>
    </location>
</feature>
<feature type="region of interest" description="Disordered" evidence="5">
    <location>
        <begin position="404"/>
        <end position="574"/>
    </location>
</feature>
<evidence type="ECO:0000256" key="1">
    <source>
        <dbReference type="ARBA" id="ARBA00004370"/>
    </source>
</evidence>
<feature type="compositionally biased region" description="Basic and acidic residues" evidence="5">
    <location>
        <begin position="530"/>
        <end position="542"/>
    </location>
</feature>
<evidence type="ECO:0000256" key="2">
    <source>
        <dbReference type="ARBA" id="ARBA00022737"/>
    </source>
</evidence>
<feature type="compositionally biased region" description="Basic and acidic residues" evidence="5">
    <location>
        <begin position="478"/>
        <end position="495"/>
    </location>
</feature>
<dbReference type="Proteomes" id="UP000261580">
    <property type="component" value="Unassembled WGS sequence"/>
</dbReference>
<reference evidence="7" key="2">
    <citation type="submission" date="2025-09" db="UniProtKB">
        <authorList>
            <consortium name="Ensembl"/>
        </authorList>
    </citation>
    <scope>IDENTIFICATION</scope>
</reference>
<name>A0A3Q4I5Y0_NEOBR</name>
<organism evidence="7 8">
    <name type="scientific">Neolamprologus brichardi</name>
    <name type="common">Fairy cichlid</name>
    <name type="synonym">Lamprologus brichardi</name>
    <dbReference type="NCBI Taxonomy" id="32507"/>
    <lineage>
        <taxon>Eukaryota</taxon>
        <taxon>Metazoa</taxon>
        <taxon>Chordata</taxon>
        <taxon>Craniata</taxon>
        <taxon>Vertebrata</taxon>
        <taxon>Euteleostomi</taxon>
        <taxon>Actinopterygii</taxon>
        <taxon>Neopterygii</taxon>
        <taxon>Teleostei</taxon>
        <taxon>Neoteleostei</taxon>
        <taxon>Acanthomorphata</taxon>
        <taxon>Ovalentaria</taxon>
        <taxon>Cichlomorphae</taxon>
        <taxon>Cichliformes</taxon>
        <taxon>Cichlidae</taxon>
        <taxon>African cichlids</taxon>
        <taxon>Pseudocrenilabrinae</taxon>
        <taxon>Lamprologini</taxon>
        <taxon>Neolamprologus</taxon>
    </lineage>
</organism>
<dbReference type="Gene3D" id="2.60.220.30">
    <property type="match status" value="1"/>
</dbReference>
<dbReference type="Ensembl" id="ENSNBRT00000032788.1">
    <property type="protein sequence ID" value="ENSNBRP00000031980.1"/>
    <property type="gene ID" value="ENSNBRG00000024283.1"/>
</dbReference>
<reference evidence="7" key="1">
    <citation type="submission" date="2025-08" db="UniProtKB">
        <authorList>
            <consortium name="Ensembl"/>
        </authorList>
    </citation>
    <scope>IDENTIFICATION</scope>
</reference>
<dbReference type="Pfam" id="PF17809">
    <property type="entry name" value="UPA_2"/>
    <property type="match status" value="1"/>
</dbReference>
<evidence type="ECO:0000313" key="8">
    <source>
        <dbReference type="Proteomes" id="UP000261580"/>
    </source>
</evidence>
<evidence type="ECO:0000259" key="6">
    <source>
        <dbReference type="Pfam" id="PF17809"/>
    </source>
</evidence>
<keyword evidence="2" id="KW-0677">Repeat</keyword>
<dbReference type="PANTHER" id="PTHR24123">
    <property type="entry name" value="ANKYRIN REPEAT-CONTAINING"/>
    <property type="match status" value="1"/>
</dbReference>
<dbReference type="Gene3D" id="2.60.40.2660">
    <property type="match status" value="1"/>
</dbReference>
<dbReference type="OMA" id="ECKEAST"/>
<evidence type="ECO:0000313" key="7">
    <source>
        <dbReference type="Ensembl" id="ENSNBRP00000031980.1"/>
    </source>
</evidence>
<proteinExistence type="predicted"/>
<dbReference type="InterPro" id="IPR051165">
    <property type="entry name" value="Multifunctional_ANK_Repeat"/>
</dbReference>
<dbReference type="STRING" id="32507.ENSNBRP00000031980"/>
<evidence type="ECO:0000256" key="3">
    <source>
        <dbReference type="ARBA" id="ARBA00023043"/>
    </source>
</evidence>
<dbReference type="InterPro" id="IPR040745">
    <property type="entry name" value="Ankyrin_UPA"/>
</dbReference>
<keyword evidence="4" id="KW-0472">Membrane</keyword>
<comment type="subcellular location">
    <subcellularLocation>
        <location evidence="1">Membrane</location>
    </subcellularLocation>
</comment>
<dbReference type="GeneTree" id="ENSGT00940000155279"/>
<keyword evidence="8" id="KW-1185">Reference proteome</keyword>
<sequence length="574" mass="63896">MTIPVPKSNSDPVLNGFGGDTPTLRLLCSITAGPNICSWIHQLAPNPLLFSRFWLIDCRQVQESVNFSTQVYREIICVPYMAKFVIFAKTHDPIEARLRCFCMTDDKIDKTLEQQENFTEVARSRDVEVLEGKPIYADCFGNLVPLTKSGQHHLFSFYAFKENRLALFIKIRDNTQEPCGRLSFMKEPRNYRSLAQNAICNLNITLPSYCKESDSDQEQEEEVKAANEETETSVLKSELIREPDLLSDVSEMKQDLIKMTVILTADSAEKSPSLGGCGLEKGTEEVSGEALETMEKDLEKVKEDLEKVSEILRSGTYEGEVAEEAAKAARMAEEWVLLSDSEIEEAKKMAALENQELVLRESRGNRGTPRPKAIKDSGDLKEYLLDVPISSKVKAKKETSFQERFTDVVLRKSTKPTTPTKVHDKPATGDVKKPVRRKGKEQGKAGESTETGSRLSVPTAKAASPVSPVIEETPIGSIKDKVKALQQKVEAEQKSKKVTGSKPTHLPVMSKSSPKAKETAKSKQAPHKSPKADSEKLEETMSVKEPLSPESVTEYRPMSPDSAMLDIRSYSPES</sequence>
<feature type="domain" description="Ankyrin UPA" evidence="6">
    <location>
        <begin position="78"/>
        <end position="207"/>
    </location>
</feature>
<dbReference type="GO" id="GO:0016020">
    <property type="term" value="C:membrane"/>
    <property type="evidence" value="ECO:0007669"/>
    <property type="project" value="UniProtKB-SubCell"/>
</dbReference>